<keyword evidence="5" id="KW-1185">Reference proteome</keyword>
<feature type="region of interest" description="Disordered" evidence="2">
    <location>
        <begin position="232"/>
        <end position="254"/>
    </location>
</feature>
<feature type="coiled-coil region" evidence="1">
    <location>
        <begin position="92"/>
        <end position="182"/>
    </location>
</feature>
<reference evidence="4 5" key="1">
    <citation type="submission" date="2016-03" db="EMBL/GenBank/DDBJ databases">
        <authorList>
            <person name="Cho S.-Y."/>
            <person name="Lim S."/>
            <person name="Kim H."/>
            <person name="Soh E.H."/>
            <person name="Moon J.S."/>
        </authorList>
    </citation>
    <scope>NUCLEOTIDE SEQUENCE [LARGE SCALE GENOMIC DNA]</scope>
    <source>
        <strain evidence="4 5">KCTC 3810</strain>
    </source>
</reference>
<evidence type="ECO:0000313" key="4">
    <source>
        <dbReference type="EMBL" id="OAN10135.1"/>
    </source>
</evidence>
<dbReference type="Proteomes" id="UP000078447">
    <property type="component" value="Unassembled WGS sequence"/>
</dbReference>
<comment type="caution">
    <text evidence="4">The sequence shown here is derived from an EMBL/GenBank/DDBJ whole genome shotgun (WGS) entry which is preliminary data.</text>
</comment>
<accession>A0ABX2V4Y2</accession>
<name>A0ABX2V4Y2_9BACL</name>
<evidence type="ECO:0000313" key="5">
    <source>
        <dbReference type="Proteomes" id="UP000078447"/>
    </source>
</evidence>
<keyword evidence="1" id="KW-0175">Coiled coil</keyword>
<evidence type="ECO:0008006" key="6">
    <source>
        <dbReference type="Google" id="ProtNLM"/>
    </source>
</evidence>
<feature type="transmembrane region" description="Helical" evidence="3">
    <location>
        <begin position="6"/>
        <end position="39"/>
    </location>
</feature>
<sequence>MNIRKVFLLVVLAIVYLLLFTLTFWSLIGLFVSALGLYFYFKPRLRNPVKYPVFVVWLGVFIAFATSIYMVDGTNKPQKIEARTSSKETKMLESLKKESKTLETSLKDTQLKLKEQQHETKKLKDELAREKELRLQTVESYQEEADKRAALESELKEEETKRIAAEEKVDELESSLASIEMIDEDENIPDEGYIDEEETEVATDLEYDPFGADRDCGDFSSAQAAQDFYIAAGGPSYDPHDLDRDNDGNACDWN</sequence>
<proteinExistence type="predicted"/>
<gene>
    <name evidence="4" type="ORF">A3783_15340</name>
</gene>
<feature type="transmembrane region" description="Helical" evidence="3">
    <location>
        <begin position="51"/>
        <end position="71"/>
    </location>
</feature>
<dbReference type="EMBL" id="LVVL01000019">
    <property type="protein sequence ID" value="OAN10135.1"/>
    <property type="molecule type" value="Genomic_DNA"/>
</dbReference>
<evidence type="ECO:0000256" key="1">
    <source>
        <dbReference type="SAM" id="Coils"/>
    </source>
</evidence>
<feature type="compositionally biased region" description="Basic and acidic residues" evidence="2">
    <location>
        <begin position="238"/>
        <end position="247"/>
    </location>
</feature>
<evidence type="ECO:0000256" key="2">
    <source>
        <dbReference type="SAM" id="MobiDB-lite"/>
    </source>
</evidence>
<keyword evidence="3" id="KW-0472">Membrane</keyword>
<keyword evidence="3" id="KW-0812">Transmembrane</keyword>
<evidence type="ECO:0000256" key="3">
    <source>
        <dbReference type="SAM" id="Phobius"/>
    </source>
</evidence>
<organism evidence="4 5">
    <name type="scientific">Exiguobacterium undae</name>
    <dbReference type="NCBI Taxonomy" id="169177"/>
    <lineage>
        <taxon>Bacteria</taxon>
        <taxon>Bacillati</taxon>
        <taxon>Bacillota</taxon>
        <taxon>Bacilli</taxon>
        <taxon>Bacillales</taxon>
        <taxon>Bacillales Family XII. Incertae Sedis</taxon>
        <taxon>Exiguobacterium</taxon>
    </lineage>
</organism>
<protein>
    <recommendedName>
        <fullName evidence="6">Excalibur calcium-binding domain-containing protein</fullName>
    </recommendedName>
</protein>
<keyword evidence="3" id="KW-1133">Transmembrane helix</keyword>
<dbReference type="RefSeq" id="WP_028105284.1">
    <property type="nucleotide sequence ID" value="NZ_LVVL01000019.1"/>
</dbReference>